<evidence type="ECO:0000313" key="1">
    <source>
        <dbReference type="EMBL" id="WTW59280.1"/>
    </source>
</evidence>
<protein>
    <submittedName>
        <fullName evidence="1">Uncharacterized protein</fullName>
    </submittedName>
</protein>
<organism evidence="1">
    <name type="scientific">Streptomyces sp. NBC_00003</name>
    <dbReference type="NCBI Taxonomy" id="2903608"/>
    <lineage>
        <taxon>Bacteria</taxon>
        <taxon>Bacillati</taxon>
        <taxon>Actinomycetota</taxon>
        <taxon>Actinomycetes</taxon>
        <taxon>Kitasatosporales</taxon>
        <taxon>Streptomycetaceae</taxon>
        <taxon>Streptomyces</taxon>
    </lineage>
</organism>
<gene>
    <name evidence="1" type="ORF">OG549_00660</name>
</gene>
<dbReference type="AlphaFoldDB" id="A0AAU2UWS8"/>
<reference evidence="1" key="1">
    <citation type="submission" date="2022-10" db="EMBL/GenBank/DDBJ databases">
        <title>The complete genomes of actinobacterial strains from the NBC collection.</title>
        <authorList>
            <person name="Joergensen T.S."/>
            <person name="Alvarez Arevalo M."/>
            <person name="Sterndorff E.B."/>
            <person name="Faurdal D."/>
            <person name="Vuksanovic O."/>
            <person name="Mourched A.-S."/>
            <person name="Charusanti P."/>
            <person name="Shaw S."/>
            <person name="Blin K."/>
            <person name="Weber T."/>
        </authorList>
    </citation>
    <scope>NUCLEOTIDE SEQUENCE</scope>
    <source>
        <strain evidence="1">NBC_00003</strain>
    </source>
</reference>
<accession>A0AAU2UWS8</accession>
<sequence length="220" mass="24417">MKFQRKAGGPQEAISGFAFEMRPYSTKAESGVEGIAGRFGRVATSRAKSRWRRRKDSCDFEVRLQGDHMPETVYRTRVPSDDFRENTSLTIDGVPVAFDFNRRAIRTRSRALRISYQDRSYRYTVIQPHQEFVLERTGVTVALEVVKDAGGRKGRARHRVAMTGDVDAIDIALAVVLHEVDTTALTSFGAVLASVGAVSAVLDSYPRHSKGPADYSDSSD</sequence>
<proteinExistence type="predicted"/>
<name>A0AAU2UWS8_9ACTN</name>
<dbReference type="EMBL" id="CP108318">
    <property type="protein sequence ID" value="WTW59280.1"/>
    <property type="molecule type" value="Genomic_DNA"/>
</dbReference>